<dbReference type="InterPro" id="IPR003170">
    <property type="entry name" value="MurB"/>
</dbReference>
<dbReference type="AlphaFoldDB" id="A0A6I2TXK3"/>
<feature type="domain" description="FAD-binding PCMH-type" evidence="1">
    <location>
        <begin position="26"/>
        <end position="192"/>
    </location>
</feature>
<dbReference type="InterPro" id="IPR036318">
    <property type="entry name" value="FAD-bd_PCMH-like_sf"/>
</dbReference>
<evidence type="ECO:0000259" key="1">
    <source>
        <dbReference type="PROSITE" id="PS51387"/>
    </source>
</evidence>
<reference evidence="2 3" key="1">
    <citation type="submission" date="2019-08" db="EMBL/GenBank/DDBJ databases">
        <title>In-depth cultivation of the pig gut microbiome towards novel bacterial diversity and tailored functional studies.</title>
        <authorList>
            <person name="Wylensek D."/>
            <person name="Hitch T.C.A."/>
            <person name="Clavel T."/>
        </authorList>
    </citation>
    <scope>NUCLEOTIDE SEQUENCE [LARGE SCALE GENOMIC DNA]</scope>
    <source>
        <strain evidence="2 3">LKV-178-WT-2C</strain>
    </source>
</reference>
<evidence type="ECO:0000313" key="2">
    <source>
        <dbReference type="EMBL" id="MST77462.1"/>
    </source>
</evidence>
<dbReference type="Gene3D" id="3.30.465.10">
    <property type="match status" value="1"/>
</dbReference>
<dbReference type="PANTHER" id="PTHR21071:SF4">
    <property type="entry name" value="UDP-N-ACETYLENOLPYRUVOYLGLUCOSAMINE REDUCTASE"/>
    <property type="match status" value="1"/>
</dbReference>
<dbReference type="Proteomes" id="UP000450161">
    <property type="component" value="Unassembled WGS sequence"/>
</dbReference>
<dbReference type="InterPro" id="IPR016166">
    <property type="entry name" value="FAD-bd_PCMH"/>
</dbReference>
<dbReference type="SUPFAM" id="SSF56176">
    <property type="entry name" value="FAD-binding/transporter-associated domain-like"/>
    <property type="match status" value="1"/>
</dbReference>
<dbReference type="Pfam" id="PF01565">
    <property type="entry name" value="FAD_binding_4"/>
    <property type="match status" value="1"/>
</dbReference>
<dbReference type="GO" id="GO:0071949">
    <property type="term" value="F:FAD binding"/>
    <property type="evidence" value="ECO:0007669"/>
    <property type="project" value="InterPro"/>
</dbReference>
<dbReference type="InterPro" id="IPR006094">
    <property type="entry name" value="Oxid_FAD_bind_N"/>
</dbReference>
<dbReference type="RefSeq" id="WP_154480911.1">
    <property type="nucleotide sequence ID" value="NZ_VUNF01000011.1"/>
</dbReference>
<dbReference type="GO" id="GO:0071555">
    <property type="term" value="P:cell wall organization"/>
    <property type="evidence" value="ECO:0007669"/>
    <property type="project" value="TreeGrafter"/>
</dbReference>
<protein>
    <submittedName>
        <fullName evidence="2">FAD-binding protein</fullName>
    </submittedName>
</protein>
<evidence type="ECO:0000313" key="3">
    <source>
        <dbReference type="Proteomes" id="UP000450161"/>
    </source>
</evidence>
<accession>A0A6I2TXK3</accession>
<dbReference type="PROSITE" id="PS51387">
    <property type="entry name" value="FAD_PCMH"/>
    <property type="match status" value="1"/>
</dbReference>
<dbReference type="EMBL" id="VUNF01000011">
    <property type="protein sequence ID" value="MST77462.1"/>
    <property type="molecule type" value="Genomic_DNA"/>
</dbReference>
<gene>
    <name evidence="2" type="ORF">FYJ72_07185</name>
</gene>
<dbReference type="GO" id="GO:0005829">
    <property type="term" value="C:cytosol"/>
    <property type="evidence" value="ECO:0007669"/>
    <property type="project" value="TreeGrafter"/>
</dbReference>
<dbReference type="InterPro" id="IPR016169">
    <property type="entry name" value="FAD-bd_PCMH_sub2"/>
</dbReference>
<dbReference type="PANTHER" id="PTHR21071">
    <property type="entry name" value="UDP-N-ACETYLENOLPYRUVOYLGLUCOSAMINE REDUCTASE"/>
    <property type="match status" value="1"/>
</dbReference>
<dbReference type="GO" id="GO:0008762">
    <property type="term" value="F:UDP-N-acetylmuramate dehydrogenase activity"/>
    <property type="evidence" value="ECO:0007669"/>
    <property type="project" value="InterPro"/>
</dbReference>
<organism evidence="2 3">
    <name type="scientific">Segatella copri</name>
    <dbReference type="NCBI Taxonomy" id="165179"/>
    <lineage>
        <taxon>Bacteria</taxon>
        <taxon>Pseudomonadati</taxon>
        <taxon>Bacteroidota</taxon>
        <taxon>Bacteroidia</taxon>
        <taxon>Bacteroidales</taxon>
        <taxon>Prevotellaceae</taxon>
        <taxon>Segatella</taxon>
    </lineage>
</organism>
<comment type="caution">
    <text evidence="2">The sequence shown here is derived from an EMBL/GenBank/DDBJ whole genome shotgun (WGS) entry which is preliminary data.</text>
</comment>
<proteinExistence type="predicted"/>
<sequence>MIKIYNNISAQKVSWVKSNKENLEKQGNQIENLYYPENLDELKELIEKIKTLGESFELIGYSSNTLFLPSYKVKHLICTKFINKWTETDKLIVCECGVNVSLLSKEMIKKGFVGFEGLTDLPGTVAAAVYGNCGCRNCSINDLLDSFTLLLPNGEIRICYVEDLGRQYRSTSLKRKELSGVILQVSLRKQQGNPKVLLEIADKNHTHRMKYQPNAANNLGTTFIGQQLTFYGMVCKGIEKLLGIFYRTRDSRIIFAKLLKILGKEHFVPYVYYWNRFMFLDENAHLLFPKYILFLKGLYNDLHLEIEIRK</sequence>
<name>A0A6I2TXK3_9BACT</name>